<dbReference type="Proteomes" id="UP000287101">
    <property type="component" value="Unassembled WGS sequence"/>
</dbReference>
<dbReference type="OrthoDB" id="9807089at2"/>
<gene>
    <name evidence="7" type="primary">argR</name>
    <name evidence="10" type="ORF">CBF31_05685</name>
</gene>
<evidence type="ECO:0000256" key="5">
    <source>
        <dbReference type="ARBA" id="ARBA00023125"/>
    </source>
</evidence>
<dbReference type="InterPro" id="IPR036388">
    <property type="entry name" value="WH-like_DNA-bd_sf"/>
</dbReference>
<dbReference type="InterPro" id="IPR036251">
    <property type="entry name" value="Arg_repress_C_sf"/>
</dbReference>
<comment type="subcellular location">
    <subcellularLocation>
        <location evidence="1 7">Cytoplasm</location>
    </subcellularLocation>
</comment>
<evidence type="ECO:0000256" key="3">
    <source>
        <dbReference type="ARBA" id="ARBA00022490"/>
    </source>
</evidence>
<keyword evidence="11" id="KW-1185">Reference proteome</keyword>
<keyword evidence="7" id="KW-0028">Amino-acid biosynthesis</keyword>
<evidence type="ECO:0000256" key="1">
    <source>
        <dbReference type="ARBA" id="ARBA00004496"/>
    </source>
</evidence>
<sequence>MKKIERQRLLRQLIKEHRIQKQEEFVDLLNDQGVEVTQATVSRDIKEMNLIKVSQADGSFFYSLREDVGEPDRQRLNKMLKQSVISVSRMDKYISLKIVPGSAVALGIVLENIYDKALFTLLTTDDKVLMIFYEEEKAADVSSEIKTWLYG</sequence>
<dbReference type="RefSeq" id="WP_126831419.1">
    <property type="nucleotide sequence ID" value="NZ_CBCRYB010000010.1"/>
</dbReference>
<keyword evidence="3 7" id="KW-0963">Cytoplasm</keyword>
<dbReference type="GO" id="GO:0034618">
    <property type="term" value="F:arginine binding"/>
    <property type="evidence" value="ECO:0007669"/>
    <property type="project" value="InterPro"/>
</dbReference>
<dbReference type="GO" id="GO:1900079">
    <property type="term" value="P:regulation of arginine biosynthetic process"/>
    <property type="evidence" value="ECO:0007669"/>
    <property type="project" value="UniProtKB-UniRule"/>
</dbReference>
<comment type="pathway">
    <text evidence="7">Amino-acid biosynthesis; L-arginine biosynthesis [regulation].</text>
</comment>
<dbReference type="GO" id="GO:0005737">
    <property type="term" value="C:cytoplasm"/>
    <property type="evidence" value="ECO:0007669"/>
    <property type="project" value="UniProtKB-SubCell"/>
</dbReference>
<dbReference type="GO" id="GO:0003700">
    <property type="term" value="F:DNA-binding transcription factor activity"/>
    <property type="evidence" value="ECO:0007669"/>
    <property type="project" value="UniProtKB-UniRule"/>
</dbReference>
<evidence type="ECO:0000256" key="4">
    <source>
        <dbReference type="ARBA" id="ARBA00023015"/>
    </source>
</evidence>
<accession>A0A430A7X1</accession>
<evidence type="ECO:0000256" key="2">
    <source>
        <dbReference type="ARBA" id="ARBA00008316"/>
    </source>
</evidence>
<comment type="similarity">
    <text evidence="2 7">Belongs to the ArgR family.</text>
</comment>
<dbReference type="Pfam" id="PF01316">
    <property type="entry name" value="Arg_repressor"/>
    <property type="match status" value="1"/>
</dbReference>
<feature type="domain" description="Arginine repressor DNA-binding" evidence="8">
    <location>
        <begin position="1"/>
        <end position="67"/>
    </location>
</feature>
<dbReference type="Pfam" id="PF02863">
    <property type="entry name" value="Arg_repressor_C"/>
    <property type="match status" value="1"/>
</dbReference>
<evidence type="ECO:0000256" key="6">
    <source>
        <dbReference type="ARBA" id="ARBA00023163"/>
    </source>
</evidence>
<dbReference type="UniPathway" id="UPA00068"/>
<dbReference type="PANTHER" id="PTHR34471">
    <property type="entry name" value="ARGININE REPRESSOR"/>
    <property type="match status" value="1"/>
</dbReference>
<keyword evidence="7" id="KW-0055">Arginine biosynthesis</keyword>
<dbReference type="InterPro" id="IPR036390">
    <property type="entry name" value="WH_DNA-bd_sf"/>
</dbReference>
<dbReference type="Gene3D" id="3.30.1360.40">
    <property type="match status" value="1"/>
</dbReference>
<dbReference type="SUPFAM" id="SSF55252">
    <property type="entry name" value="C-terminal domain of arginine repressor"/>
    <property type="match status" value="1"/>
</dbReference>
<evidence type="ECO:0000313" key="11">
    <source>
        <dbReference type="Proteomes" id="UP000287101"/>
    </source>
</evidence>
<dbReference type="Gene3D" id="1.10.10.10">
    <property type="entry name" value="Winged helix-like DNA-binding domain superfamily/Winged helix DNA-binding domain"/>
    <property type="match status" value="1"/>
</dbReference>
<dbReference type="EMBL" id="NGJY01000002">
    <property type="protein sequence ID" value="RSU03208.1"/>
    <property type="molecule type" value="Genomic_DNA"/>
</dbReference>
<evidence type="ECO:0000256" key="7">
    <source>
        <dbReference type="HAMAP-Rule" id="MF_00173"/>
    </source>
</evidence>
<comment type="caution">
    <text evidence="10">The sequence shown here is derived from an EMBL/GenBank/DDBJ whole genome shotgun (WGS) entry which is preliminary data.</text>
</comment>
<dbReference type="AlphaFoldDB" id="A0A430A7X1"/>
<dbReference type="SUPFAM" id="SSF46785">
    <property type="entry name" value="Winged helix' DNA-binding domain"/>
    <property type="match status" value="1"/>
</dbReference>
<proteinExistence type="inferred from homology"/>
<evidence type="ECO:0000259" key="8">
    <source>
        <dbReference type="Pfam" id="PF01316"/>
    </source>
</evidence>
<name>A0A430A7X1_9ENTE</name>
<dbReference type="InterPro" id="IPR020900">
    <property type="entry name" value="Arg_repress_DNA-bd"/>
</dbReference>
<keyword evidence="4 7" id="KW-0805">Transcription regulation</keyword>
<reference evidence="10 11" key="1">
    <citation type="submission" date="2017-05" db="EMBL/GenBank/DDBJ databases">
        <title>Vagococcus spp. assemblies.</title>
        <authorList>
            <person name="Gulvik C.A."/>
        </authorList>
    </citation>
    <scope>NUCLEOTIDE SEQUENCE [LARGE SCALE GENOMIC DNA]</scope>
    <source>
        <strain evidence="10 11">CCUG 41755</strain>
    </source>
</reference>
<evidence type="ECO:0000259" key="9">
    <source>
        <dbReference type="Pfam" id="PF02863"/>
    </source>
</evidence>
<evidence type="ECO:0000313" key="10">
    <source>
        <dbReference type="EMBL" id="RSU03208.1"/>
    </source>
</evidence>
<feature type="domain" description="Arginine repressor C-terminal" evidence="9">
    <location>
        <begin position="80"/>
        <end position="146"/>
    </location>
</feature>
<dbReference type="GO" id="GO:0006526">
    <property type="term" value="P:L-arginine biosynthetic process"/>
    <property type="evidence" value="ECO:0007669"/>
    <property type="project" value="UniProtKB-UniPathway"/>
</dbReference>
<dbReference type="GO" id="GO:0003677">
    <property type="term" value="F:DNA binding"/>
    <property type="evidence" value="ECO:0007669"/>
    <property type="project" value="UniProtKB-KW"/>
</dbReference>
<keyword evidence="6 7" id="KW-0804">Transcription</keyword>
<dbReference type="GO" id="GO:0051259">
    <property type="term" value="P:protein complex oligomerization"/>
    <property type="evidence" value="ECO:0007669"/>
    <property type="project" value="InterPro"/>
</dbReference>
<protein>
    <recommendedName>
        <fullName evidence="7">Arginine repressor</fullName>
    </recommendedName>
</protein>
<comment type="function">
    <text evidence="7">Regulates arginine biosynthesis genes.</text>
</comment>
<keyword evidence="7" id="KW-0678">Repressor</keyword>
<dbReference type="InterPro" id="IPR020899">
    <property type="entry name" value="Arg_repress_C"/>
</dbReference>
<dbReference type="InterPro" id="IPR001669">
    <property type="entry name" value="Arg_repress"/>
</dbReference>
<dbReference type="PANTHER" id="PTHR34471:SF1">
    <property type="entry name" value="ARGININE REPRESSOR"/>
    <property type="match status" value="1"/>
</dbReference>
<organism evidence="10 11">
    <name type="scientific">Vagococcus fessus</name>
    <dbReference type="NCBI Taxonomy" id="120370"/>
    <lineage>
        <taxon>Bacteria</taxon>
        <taxon>Bacillati</taxon>
        <taxon>Bacillota</taxon>
        <taxon>Bacilli</taxon>
        <taxon>Lactobacillales</taxon>
        <taxon>Enterococcaceae</taxon>
        <taxon>Vagococcus</taxon>
    </lineage>
</organism>
<keyword evidence="5 7" id="KW-0238">DNA-binding</keyword>
<dbReference type="PRINTS" id="PR01467">
    <property type="entry name" value="ARGREPRESSOR"/>
</dbReference>
<dbReference type="HAMAP" id="MF_00173">
    <property type="entry name" value="Arg_repressor"/>
    <property type="match status" value="1"/>
</dbReference>